<reference evidence="1 2" key="1">
    <citation type="journal article" date="2013" name="Genome Announc.">
        <title>Draft genome sequence of MKD8, a conjugal recipient Mycobacterium smegmatis strain.</title>
        <authorList>
            <person name="Gray T.A."/>
            <person name="Palumbo M.J."/>
            <person name="Derbyshire K.M."/>
        </authorList>
    </citation>
    <scope>NUCLEOTIDE SEQUENCE [LARGE SCALE GENOMIC DNA]</scope>
    <source>
        <strain evidence="1 2">MKD8</strain>
    </source>
</reference>
<dbReference type="EMBL" id="CP027541">
    <property type="protein sequence ID" value="AWT54066.1"/>
    <property type="molecule type" value="Genomic_DNA"/>
</dbReference>
<protein>
    <submittedName>
        <fullName evidence="1">Uncharacterized protein</fullName>
    </submittedName>
</protein>
<dbReference type="AlphaFoldDB" id="A0A2U9PQP8"/>
<evidence type="ECO:0000313" key="1">
    <source>
        <dbReference type="EMBL" id="AWT54066.1"/>
    </source>
</evidence>
<gene>
    <name evidence="1" type="ORF">D806_030920</name>
</gene>
<evidence type="ECO:0000313" key="2">
    <source>
        <dbReference type="Proteomes" id="UP000011200"/>
    </source>
</evidence>
<reference evidence="2" key="2">
    <citation type="submission" date="2018-03" db="EMBL/GenBank/DDBJ databases">
        <authorList>
            <person name="Derbyshire K."/>
            <person name="Gray T.A."/>
            <person name="Champion M."/>
        </authorList>
    </citation>
    <scope>NUCLEOTIDE SEQUENCE [LARGE SCALE GENOMIC DNA]</scope>
    <source>
        <strain evidence="2">MKD8</strain>
    </source>
</reference>
<dbReference type="Proteomes" id="UP000011200">
    <property type="component" value="Chromosome"/>
</dbReference>
<accession>A0A2U9PQP8</accession>
<dbReference type="RefSeq" id="WP_003894517.1">
    <property type="nucleotide sequence ID" value="NZ_CP027541.1"/>
</dbReference>
<sequence length="149" mass="16327">MSYTQDTLRTSAGTGSLTARLTARLCAGRYDDQLSLGFVGKPGSALAIHAARLESDRERRCLARTLSRFLTDAHERRVWMTPRVPVHVANIRAAEATIHDIIERLLRPRRVDARGVARLRRLLSDGAGPLYLSGVGDLEGRLRAAAAAL</sequence>
<name>A0A2U9PQP8_MYCSE</name>
<organism evidence="1 2">
    <name type="scientific">Mycolicibacterium smegmatis (strain MKD8)</name>
    <name type="common">Mycobacterium smegmatis</name>
    <dbReference type="NCBI Taxonomy" id="1214915"/>
    <lineage>
        <taxon>Bacteria</taxon>
        <taxon>Bacillati</taxon>
        <taxon>Actinomycetota</taxon>
        <taxon>Actinomycetes</taxon>
        <taxon>Mycobacteriales</taxon>
        <taxon>Mycobacteriaceae</taxon>
        <taxon>Mycolicibacterium</taxon>
    </lineage>
</organism>
<proteinExistence type="predicted"/>